<gene>
    <name evidence="1" type="ORF">P7D39_12975</name>
</gene>
<sequence length="78" mass="9191">MEAIQVTTVTQKFACKEQAMAYFGFQKKSKRTFERYAEEFKLNPKFSSGYINPTGGLPLYEIEKFEAFLRWKDATKYL</sequence>
<dbReference type="EMBL" id="JARPYR010000039">
    <property type="protein sequence ID" value="MDT2597912.1"/>
    <property type="molecule type" value="Genomic_DNA"/>
</dbReference>
<evidence type="ECO:0000313" key="1">
    <source>
        <dbReference type="EMBL" id="MDT2597912.1"/>
    </source>
</evidence>
<keyword evidence="2" id="KW-1185">Reference proteome</keyword>
<dbReference type="RefSeq" id="WP_311924962.1">
    <property type="nucleotide sequence ID" value="NZ_JARPYR010000039.1"/>
</dbReference>
<accession>A0ABU3ESR1</accession>
<evidence type="ECO:0000313" key="2">
    <source>
        <dbReference type="Proteomes" id="UP001256547"/>
    </source>
</evidence>
<name>A0ABU3ESR1_9ENTE</name>
<evidence type="ECO:0008006" key="3">
    <source>
        <dbReference type="Google" id="ProtNLM"/>
    </source>
</evidence>
<reference evidence="1 2" key="1">
    <citation type="submission" date="2023-03" db="EMBL/GenBank/DDBJ databases">
        <authorList>
            <person name="Shen W."/>
            <person name="Cai J."/>
        </authorList>
    </citation>
    <scope>NUCLEOTIDE SEQUENCE [LARGE SCALE GENOMIC DNA]</scope>
    <source>
        <strain evidence="1 2">P72-2</strain>
    </source>
</reference>
<proteinExistence type="predicted"/>
<protein>
    <recommendedName>
        <fullName evidence="3">Excisionase</fullName>
    </recommendedName>
</protein>
<organism evidence="1 2">
    <name type="scientific">Enterococcus dongliensis</name>
    <dbReference type="NCBI Taxonomy" id="2559925"/>
    <lineage>
        <taxon>Bacteria</taxon>
        <taxon>Bacillati</taxon>
        <taxon>Bacillota</taxon>
        <taxon>Bacilli</taxon>
        <taxon>Lactobacillales</taxon>
        <taxon>Enterococcaceae</taxon>
        <taxon>Enterococcus</taxon>
    </lineage>
</organism>
<dbReference type="Proteomes" id="UP001256547">
    <property type="component" value="Unassembled WGS sequence"/>
</dbReference>
<comment type="caution">
    <text evidence="1">The sequence shown here is derived from an EMBL/GenBank/DDBJ whole genome shotgun (WGS) entry which is preliminary data.</text>
</comment>